<feature type="region of interest" description="Disordered" evidence="1">
    <location>
        <begin position="1"/>
        <end position="27"/>
    </location>
</feature>
<dbReference type="Proteomes" id="UP000076532">
    <property type="component" value="Unassembled WGS sequence"/>
</dbReference>
<evidence type="ECO:0000256" key="1">
    <source>
        <dbReference type="SAM" id="MobiDB-lite"/>
    </source>
</evidence>
<protein>
    <submittedName>
        <fullName evidence="2">Uncharacterized protein</fullName>
    </submittedName>
</protein>
<gene>
    <name evidence="2" type="ORF">FIBSPDRAFT_851794</name>
</gene>
<keyword evidence="3" id="KW-1185">Reference proteome</keyword>
<proteinExistence type="predicted"/>
<evidence type="ECO:0000313" key="2">
    <source>
        <dbReference type="EMBL" id="KZP29365.1"/>
    </source>
</evidence>
<sequence>MKMTSPAVSSTRRPDQAQGNSGAKELSQVDWYNRDRLCLGREWSRLQQCEARSGGNTPKSVTQPNRLDFGLDVRTYVICILSDSCPACLSFSL</sequence>
<name>A0A166SEW2_9AGAM</name>
<accession>A0A166SEW2</accession>
<evidence type="ECO:0000313" key="3">
    <source>
        <dbReference type="Proteomes" id="UP000076532"/>
    </source>
</evidence>
<dbReference type="AlphaFoldDB" id="A0A166SEW2"/>
<dbReference type="EMBL" id="KV417499">
    <property type="protein sequence ID" value="KZP29365.1"/>
    <property type="molecule type" value="Genomic_DNA"/>
</dbReference>
<reference evidence="2 3" key="1">
    <citation type="journal article" date="2016" name="Mol. Biol. Evol.">
        <title>Comparative Genomics of Early-Diverging Mushroom-Forming Fungi Provides Insights into the Origins of Lignocellulose Decay Capabilities.</title>
        <authorList>
            <person name="Nagy L.G."/>
            <person name="Riley R."/>
            <person name="Tritt A."/>
            <person name="Adam C."/>
            <person name="Daum C."/>
            <person name="Floudas D."/>
            <person name="Sun H."/>
            <person name="Yadav J.S."/>
            <person name="Pangilinan J."/>
            <person name="Larsson K.H."/>
            <person name="Matsuura K."/>
            <person name="Barry K."/>
            <person name="Labutti K."/>
            <person name="Kuo R."/>
            <person name="Ohm R.A."/>
            <person name="Bhattacharya S.S."/>
            <person name="Shirouzu T."/>
            <person name="Yoshinaga Y."/>
            <person name="Martin F.M."/>
            <person name="Grigoriev I.V."/>
            <person name="Hibbett D.S."/>
        </authorList>
    </citation>
    <scope>NUCLEOTIDE SEQUENCE [LARGE SCALE GENOMIC DNA]</scope>
    <source>
        <strain evidence="2 3">CBS 109695</strain>
    </source>
</reference>
<organism evidence="2 3">
    <name type="scientific">Athelia psychrophila</name>
    <dbReference type="NCBI Taxonomy" id="1759441"/>
    <lineage>
        <taxon>Eukaryota</taxon>
        <taxon>Fungi</taxon>
        <taxon>Dikarya</taxon>
        <taxon>Basidiomycota</taxon>
        <taxon>Agaricomycotina</taxon>
        <taxon>Agaricomycetes</taxon>
        <taxon>Agaricomycetidae</taxon>
        <taxon>Atheliales</taxon>
        <taxon>Atheliaceae</taxon>
        <taxon>Athelia</taxon>
    </lineage>
</organism>
<feature type="compositionally biased region" description="Polar residues" evidence="1">
    <location>
        <begin position="1"/>
        <end position="21"/>
    </location>
</feature>